<name>A0A9N8NHY0_GIBZA</name>
<organism evidence="2 3">
    <name type="scientific">Gibberella zeae</name>
    <name type="common">Wheat head blight fungus</name>
    <name type="synonym">Fusarium graminearum</name>
    <dbReference type="NCBI Taxonomy" id="5518"/>
    <lineage>
        <taxon>Eukaryota</taxon>
        <taxon>Fungi</taxon>
        <taxon>Dikarya</taxon>
        <taxon>Ascomycota</taxon>
        <taxon>Pezizomycotina</taxon>
        <taxon>Sordariomycetes</taxon>
        <taxon>Hypocreomycetidae</taxon>
        <taxon>Hypocreales</taxon>
        <taxon>Nectriaceae</taxon>
        <taxon>Fusarium</taxon>
    </lineage>
</organism>
<accession>A0A9N8NHY0</accession>
<feature type="compositionally biased region" description="Basic residues" evidence="1">
    <location>
        <begin position="17"/>
        <end position="26"/>
    </location>
</feature>
<sequence length="87" mass="9933">MPRRPSPSMTPRSRFPNNKRRRRRNARPMGPSASRAVVMVPRLFLVMIPLLPLLRRRTQIEARANDPEKEENPKDGTNDNPCNCAGA</sequence>
<protein>
    <submittedName>
        <fullName evidence="2">Uncharacterized protein</fullName>
    </submittedName>
</protein>
<feature type="compositionally biased region" description="Low complexity" evidence="1">
    <location>
        <begin position="1"/>
        <end position="16"/>
    </location>
</feature>
<dbReference type="AlphaFoldDB" id="A0A9N8NHY0"/>
<evidence type="ECO:0000313" key="2">
    <source>
        <dbReference type="EMBL" id="CAG1976799.1"/>
    </source>
</evidence>
<feature type="region of interest" description="Disordered" evidence="1">
    <location>
        <begin position="62"/>
        <end position="87"/>
    </location>
</feature>
<dbReference type="EMBL" id="CAJPIJ010000104">
    <property type="protein sequence ID" value="CAG1976799.1"/>
    <property type="molecule type" value="Genomic_DNA"/>
</dbReference>
<comment type="caution">
    <text evidence="2">The sequence shown here is derived from an EMBL/GenBank/DDBJ whole genome shotgun (WGS) entry which is preliminary data.</text>
</comment>
<evidence type="ECO:0000256" key="1">
    <source>
        <dbReference type="SAM" id="MobiDB-lite"/>
    </source>
</evidence>
<gene>
    <name evidence="2" type="ORF">MDCFG202_LOCUS142939</name>
</gene>
<reference evidence="2" key="1">
    <citation type="submission" date="2021-03" db="EMBL/GenBank/DDBJ databases">
        <authorList>
            <person name="Alouane T."/>
            <person name="Langin T."/>
            <person name="Bonhomme L."/>
        </authorList>
    </citation>
    <scope>NUCLEOTIDE SEQUENCE</scope>
    <source>
        <strain evidence="2">MDC_Fg202</strain>
    </source>
</reference>
<feature type="compositionally biased region" description="Basic and acidic residues" evidence="1">
    <location>
        <begin position="62"/>
        <end position="77"/>
    </location>
</feature>
<dbReference type="Proteomes" id="UP000746612">
    <property type="component" value="Unassembled WGS sequence"/>
</dbReference>
<evidence type="ECO:0000313" key="3">
    <source>
        <dbReference type="Proteomes" id="UP000746612"/>
    </source>
</evidence>
<proteinExistence type="predicted"/>
<feature type="region of interest" description="Disordered" evidence="1">
    <location>
        <begin position="1"/>
        <end position="36"/>
    </location>
</feature>